<reference evidence="1" key="2">
    <citation type="journal article" date="2023" name="Int. J. Mol. Sci.">
        <title>De Novo Assembly and Annotation of 11 Diverse Shrub Willow (Salix) Genomes Reveals Novel Gene Organization in Sex-Linked Regions.</title>
        <authorList>
            <person name="Hyden B."/>
            <person name="Feng K."/>
            <person name="Yates T.B."/>
            <person name="Jawdy S."/>
            <person name="Cereghino C."/>
            <person name="Smart L.B."/>
            <person name="Muchero W."/>
        </authorList>
    </citation>
    <scope>NUCLEOTIDE SEQUENCE</scope>
    <source>
        <tissue evidence="1">Shoot tip</tissue>
    </source>
</reference>
<gene>
    <name evidence="1" type="ORF">OIU74_016636</name>
</gene>
<keyword evidence="2" id="KW-1185">Reference proteome</keyword>
<name>A0A9Q0PGT2_9ROSI</name>
<accession>A0A9Q0PGT2</accession>
<proteinExistence type="predicted"/>
<protein>
    <submittedName>
        <fullName evidence="1">Uncharacterized protein</fullName>
    </submittedName>
</protein>
<evidence type="ECO:0000313" key="1">
    <source>
        <dbReference type="EMBL" id="KAJ6687970.1"/>
    </source>
</evidence>
<sequence length="89" mass="9746">MASVSASISPPLDDAGAVEIMAMAESALQGRFHNAGCTEFTATWETQSERGRCFRQWLSCSPKSIIQSTPYVTGITDTEKLADSDWNRE</sequence>
<organism evidence="1 2">
    <name type="scientific">Salix koriyanagi</name>
    <dbReference type="NCBI Taxonomy" id="2511006"/>
    <lineage>
        <taxon>Eukaryota</taxon>
        <taxon>Viridiplantae</taxon>
        <taxon>Streptophyta</taxon>
        <taxon>Embryophyta</taxon>
        <taxon>Tracheophyta</taxon>
        <taxon>Spermatophyta</taxon>
        <taxon>Magnoliopsida</taxon>
        <taxon>eudicotyledons</taxon>
        <taxon>Gunneridae</taxon>
        <taxon>Pentapetalae</taxon>
        <taxon>rosids</taxon>
        <taxon>fabids</taxon>
        <taxon>Malpighiales</taxon>
        <taxon>Salicaceae</taxon>
        <taxon>Saliceae</taxon>
        <taxon>Salix</taxon>
    </lineage>
</organism>
<dbReference type="AlphaFoldDB" id="A0A9Q0PGT2"/>
<evidence type="ECO:0000313" key="2">
    <source>
        <dbReference type="Proteomes" id="UP001151752"/>
    </source>
</evidence>
<dbReference type="Proteomes" id="UP001151752">
    <property type="component" value="Chromosome 15W"/>
</dbReference>
<comment type="caution">
    <text evidence="1">The sequence shown here is derived from an EMBL/GenBank/DDBJ whole genome shotgun (WGS) entry which is preliminary data.</text>
</comment>
<reference evidence="1" key="1">
    <citation type="submission" date="2022-11" db="EMBL/GenBank/DDBJ databases">
        <authorList>
            <person name="Hyden B.L."/>
            <person name="Feng K."/>
            <person name="Yates T."/>
            <person name="Jawdy S."/>
            <person name="Smart L.B."/>
            <person name="Muchero W."/>
        </authorList>
    </citation>
    <scope>NUCLEOTIDE SEQUENCE</scope>
    <source>
        <tissue evidence="1">Shoot tip</tissue>
    </source>
</reference>
<dbReference type="EMBL" id="JAPFFM010000019">
    <property type="protein sequence ID" value="KAJ6687970.1"/>
    <property type="molecule type" value="Genomic_DNA"/>
</dbReference>